<keyword evidence="2" id="KW-1185">Reference proteome</keyword>
<dbReference type="EMBL" id="FNNC01000001">
    <property type="protein sequence ID" value="SDW19654.1"/>
    <property type="molecule type" value="Genomic_DNA"/>
</dbReference>
<dbReference type="AlphaFoldDB" id="A0A1H2RLK8"/>
<evidence type="ECO:0000313" key="1">
    <source>
        <dbReference type="EMBL" id="SDW19654.1"/>
    </source>
</evidence>
<dbReference type="STRING" id="1122204.SAMN05421781_0807"/>
<gene>
    <name evidence="1" type="ORF">SAMN05421781_0807</name>
</gene>
<sequence length="29" mass="3446">MSSVLIIIVYGLFCWTIIADPARWQHQKR</sequence>
<name>A0A1H2RLK8_9BACI</name>
<reference evidence="1 2" key="1">
    <citation type="submission" date="2016-10" db="EMBL/GenBank/DDBJ databases">
        <authorList>
            <person name="de Groot N.N."/>
        </authorList>
    </citation>
    <scope>NUCLEOTIDE SEQUENCE [LARGE SCALE GENOMIC DNA]</scope>
    <source>
        <strain evidence="1 2">DSM 23126</strain>
    </source>
</reference>
<organism evidence="1 2">
    <name type="scientific">Marinococcus luteus</name>
    <dbReference type="NCBI Taxonomy" id="1122204"/>
    <lineage>
        <taxon>Bacteria</taxon>
        <taxon>Bacillati</taxon>
        <taxon>Bacillota</taxon>
        <taxon>Bacilli</taxon>
        <taxon>Bacillales</taxon>
        <taxon>Bacillaceae</taxon>
        <taxon>Marinococcus</taxon>
    </lineage>
</organism>
<protein>
    <submittedName>
        <fullName evidence="1">Uncharacterized protein</fullName>
    </submittedName>
</protein>
<dbReference type="Proteomes" id="UP000199488">
    <property type="component" value="Unassembled WGS sequence"/>
</dbReference>
<proteinExistence type="predicted"/>
<accession>A0A1H2RLK8</accession>
<evidence type="ECO:0000313" key="2">
    <source>
        <dbReference type="Proteomes" id="UP000199488"/>
    </source>
</evidence>